<keyword evidence="3" id="KW-0732">Signal</keyword>
<dbReference type="EMBL" id="CP017479">
    <property type="protein sequence ID" value="AOW11377.1"/>
    <property type="molecule type" value="Genomic_DNA"/>
</dbReference>
<dbReference type="GO" id="GO:0005576">
    <property type="term" value="C:extracellular region"/>
    <property type="evidence" value="ECO:0007669"/>
    <property type="project" value="UniProtKB-SubCell"/>
</dbReference>
<reference evidence="6 7" key="1">
    <citation type="submission" date="2016-10" db="EMBL/GenBank/DDBJ databases">
        <title>Flavobacterium gilvum sp. nov., isolated from stream water.</title>
        <authorList>
            <person name="Shin S.-K."/>
            <person name="Cho Y.-J."/>
            <person name="Yi H."/>
        </authorList>
    </citation>
    <scope>NUCLEOTIDE SEQUENCE [LARGE SCALE GENOMIC DNA]</scope>
    <source>
        <strain evidence="6 7">EM1308</strain>
    </source>
</reference>
<dbReference type="Pfam" id="PF07602">
    <property type="entry name" value="DUF1565"/>
    <property type="match status" value="1"/>
</dbReference>
<dbReference type="PANTHER" id="PTHR40088:SF2">
    <property type="entry name" value="SECRETED SUGAR HYDROLASE"/>
    <property type="match status" value="1"/>
</dbReference>
<name>A0AAC9I7P2_9FLAO</name>
<protein>
    <recommendedName>
        <fullName evidence="8">Right handed beta helix domain-containing protein</fullName>
    </recommendedName>
</protein>
<dbReference type="InterPro" id="IPR052052">
    <property type="entry name" value="Polysaccharide_Lyase_9"/>
</dbReference>
<sequence>MFFALATVSLSAKEIHVSVKGNDTNEGTILKPFKTINHAAQIAVAGDIVIVHAGTYRERINPKNGGESDSKRIIYKAADGEKVEIKGSEVLTGWKKVDDEVWTIVIPNSFFGDYNPFKDYVAGDWCNNNAKIHTCDIFIGGKSLFERNKIELVKYPVEDEKVKDKVSTLYGWYAESNEQTTTIWANFQTRNPNKELTEVSIRKTCFYPESEGLNYITISGFDFSQAATQWGAPTAEQVGMVATHWNKGWIIENNIIHDSKCVGITLGKERKTGHNVWTQDLGNVFNDGNIHYIEVIFKVLKNGWNKENIGSHIVRNNKIYNCEQAGICGSMGAVFSTIENNHVFNIHQKKQFGGAELGGIKLHAPIDTQIIHNRVNSVDGPGIWLDWMTQGTRISRNLMYDNTWQDIYAEVDHGPYLIDNNLLLSENAINLQSTGGAVVHNLIAGTFELGLNQTRSTPYHLEHSTEIKGLSEIVPGDDRFYNNIFLTKKELKGESYPADQKFGLDDYKKAKLPASVDGNIYYGGAIPYFKEVNFIENKTLNPKFSLTEEGDKVFISYNVASDSGLNTKMVTTDLLGKTTVSKGKFENPDGTPLKIDTDYLGNKRSDSNPSAGAFEKKGNRIEKLQVW</sequence>
<evidence type="ECO:0008006" key="8">
    <source>
        <dbReference type="Google" id="ProtNLM"/>
    </source>
</evidence>
<dbReference type="InterPro" id="IPR013780">
    <property type="entry name" value="Glyco_hydro_b"/>
</dbReference>
<evidence type="ECO:0000259" key="4">
    <source>
        <dbReference type="Pfam" id="PF07602"/>
    </source>
</evidence>
<dbReference type="KEGG" id="fgl:EM308_12560"/>
<evidence type="ECO:0000256" key="3">
    <source>
        <dbReference type="ARBA" id="ARBA00022729"/>
    </source>
</evidence>
<keyword evidence="7" id="KW-1185">Reference proteome</keyword>
<dbReference type="GO" id="GO:0016837">
    <property type="term" value="F:carbon-oxygen lyase activity, acting on polysaccharides"/>
    <property type="evidence" value="ECO:0007669"/>
    <property type="project" value="TreeGrafter"/>
</dbReference>
<proteinExistence type="predicted"/>
<dbReference type="PANTHER" id="PTHR40088">
    <property type="entry name" value="PECTATE LYASE (EUROFUNG)"/>
    <property type="match status" value="1"/>
</dbReference>
<evidence type="ECO:0000256" key="2">
    <source>
        <dbReference type="ARBA" id="ARBA00022525"/>
    </source>
</evidence>
<feature type="domain" description="DUF1565" evidence="4">
    <location>
        <begin position="19"/>
        <end position="59"/>
    </location>
</feature>
<dbReference type="InterPro" id="IPR049169">
    <property type="entry name" value="Glyco_hydro_120_ins"/>
</dbReference>
<evidence type="ECO:0000259" key="5">
    <source>
        <dbReference type="Pfam" id="PF21258"/>
    </source>
</evidence>
<dbReference type="InterPro" id="IPR011459">
    <property type="entry name" value="DUF1565"/>
</dbReference>
<gene>
    <name evidence="6" type="ORF">EM308_12560</name>
</gene>
<evidence type="ECO:0000256" key="1">
    <source>
        <dbReference type="ARBA" id="ARBA00004613"/>
    </source>
</evidence>
<organism evidence="6 7">
    <name type="scientific">Flavobacterium gilvum</name>
    <dbReference type="NCBI Taxonomy" id="1492737"/>
    <lineage>
        <taxon>Bacteria</taxon>
        <taxon>Pseudomonadati</taxon>
        <taxon>Bacteroidota</taxon>
        <taxon>Flavobacteriia</taxon>
        <taxon>Flavobacteriales</taxon>
        <taxon>Flavobacteriaceae</taxon>
        <taxon>Flavobacterium</taxon>
    </lineage>
</organism>
<dbReference type="Proteomes" id="UP000175968">
    <property type="component" value="Chromosome"/>
</dbReference>
<feature type="domain" description="Glycoside hydrolase 120 insertion" evidence="5">
    <location>
        <begin position="92"/>
        <end position="199"/>
    </location>
</feature>
<dbReference type="AlphaFoldDB" id="A0AAC9I7P2"/>
<dbReference type="InterPro" id="IPR011050">
    <property type="entry name" value="Pectin_lyase_fold/virulence"/>
</dbReference>
<dbReference type="InterPro" id="IPR012334">
    <property type="entry name" value="Pectin_lyas_fold"/>
</dbReference>
<evidence type="ECO:0000313" key="7">
    <source>
        <dbReference type="Proteomes" id="UP000175968"/>
    </source>
</evidence>
<keyword evidence="2" id="KW-0964">Secreted</keyword>
<dbReference type="Gene3D" id="2.160.20.10">
    <property type="entry name" value="Single-stranded right-handed beta-helix, Pectin lyase-like"/>
    <property type="match status" value="1"/>
</dbReference>
<dbReference type="Gene3D" id="2.60.40.1180">
    <property type="entry name" value="Golgi alpha-mannosidase II"/>
    <property type="match status" value="1"/>
</dbReference>
<dbReference type="Pfam" id="PF21258">
    <property type="entry name" value="Glyco_hydro_120_ins"/>
    <property type="match status" value="1"/>
</dbReference>
<accession>A0AAC9I7P2</accession>
<comment type="subcellular location">
    <subcellularLocation>
        <location evidence="1">Secreted</location>
    </subcellularLocation>
</comment>
<dbReference type="SUPFAM" id="SSF51126">
    <property type="entry name" value="Pectin lyase-like"/>
    <property type="match status" value="1"/>
</dbReference>
<evidence type="ECO:0000313" key="6">
    <source>
        <dbReference type="EMBL" id="AOW11377.1"/>
    </source>
</evidence>